<evidence type="ECO:0000313" key="2">
    <source>
        <dbReference type="Proteomes" id="UP000825051"/>
    </source>
</evidence>
<organism evidence="1 2">
    <name type="scientific">Horticoccus luteus</name>
    <dbReference type="NCBI Taxonomy" id="2862869"/>
    <lineage>
        <taxon>Bacteria</taxon>
        <taxon>Pseudomonadati</taxon>
        <taxon>Verrucomicrobiota</taxon>
        <taxon>Opitutia</taxon>
        <taxon>Opitutales</taxon>
        <taxon>Opitutaceae</taxon>
        <taxon>Horticoccus</taxon>
    </lineage>
</organism>
<evidence type="ECO:0000313" key="1">
    <source>
        <dbReference type="EMBL" id="QYM78170.1"/>
    </source>
</evidence>
<dbReference type="KEGG" id="ole:K0B96_12740"/>
<dbReference type="RefSeq" id="WP_220161274.1">
    <property type="nucleotide sequence ID" value="NZ_CP080507.1"/>
</dbReference>
<dbReference type="REBASE" id="508880">
    <property type="entry name" value="OspKsb15ORF12745P"/>
</dbReference>
<proteinExistence type="predicted"/>
<dbReference type="Proteomes" id="UP000825051">
    <property type="component" value="Chromosome"/>
</dbReference>
<dbReference type="AlphaFoldDB" id="A0A8F9TU51"/>
<reference evidence="1" key="1">
    <citation type="submission" date="2021-08" db="EMBL/GenBank/DDBJ databases">
        <title>Genome of a novel bacterium of the phylum Verrucomicrobia, Oleiharenicola sp. KSB-15.</title>
        <authorList>
            <person name="Chung J.-H."/>
            <person name="Ahn J.-H."/>
            <person name="Yoon Y."/>
            <person name="Kim D.-Y."/>
            <person name="An S.-H."/>
            <person name="Park I."/>
            <person name="Yeon J."/>
        </authorList>
    </citation>
    <scope>NUCLEOTIDE SEQUENCE</scope>
    <source>
        <strain evidence="1">KSB-15</strain>
    </source>
</reference>
<sequence length="386" mass="42972">MSKLPQLLEFIAANDGINDKAKLAKLVVEKFALTRDRSVYYCDDLAIRFSSGARQSFSNTVLSLSNLRKVDQLPFLVCLVTPAENYVLLANTTLLRKISHSSQQLRVDNIKGSFNGSDILRELEGIENVPSNIQRLFDIHTEIGFEGNLPRLVESTNNIAPTGRKFGVAPKLEAVILDGPARAARFVASADAVTLKRELDEKVARFKNEIILAALIENVNVRGRIIEYLIAGEDYALRGEIIKALQTKSTSKGLPAFKTDNTLGDYQRIFDDYFTETDVKTKIMILSSNPKGYNIDKILEFLATEKSVFMFYFVGVDPTRIVNTVLVSMFQTDLLRATLLLKHWSGRNSRGVSQFEGRTISELIKTPKSDVDVAGAVAFLKTLIAL</sequence>
<name>A0A8F9TU51_9BACT</name>
<keyword evidence="2" id="KW-1185">Reference proteome</keyword>
<gene>
    <name evidence="1" type="ORF">K0B96_12740</name>
</gene>
<protein>
    <submittedName>
        <fullName evidence="1">Uncharacterized protein</fullName>
    </submittedName>
</protein>
<dbReference type="EMBL" id="CP080507">
    <property type="protein sequence ID" value="QYM78170.1"/>
    <property type="molecule type" value="Genomic_DNA"/>
</dbReference>
<accession>A0A8F9TU51</accession>